<reference evidence="1" key="1">
    <citation type="submission" date="2020-12" db="EMBL/GenBank/DDBJ databases">
        <title>Taurinivorans muris gen. nov., sp. nov., fundamental and realized metabolic niche of a ubiquitous sulfidogenic bacterium in the murine intestine.</title>
        <authorList>
            <person name="Ye H."/>
            <person name="Hanson B.T."/>
            <person name="Loy A."/>
        </authorList>
    </citation>
    <scope>NUCLEOTIDE SEQUENCE</scope>
    <source>
        <strain evidence="1">LT0009</strain>
    </source>
</reference>
<evidence type="ECO:0000313" key="1">
    <source>
        <dbReference type="EMBL" id="UWX06033.1"/>
    </source>
</evidence>
<keyword evidence="2" id="KW-1185">Reference proteome</keyword>
<dbReference type="EMBL" id="CP065938">
    <property type="protein sequence ID" value="UWX06033.1"/>
    <property type="molecule type" value="Genomic_DNA"/>
</dbReference>
<protein>
    <recommendedName>
        <fullName evidence="3">DUF4276 family protein</fullName>
    </recommendedName>
</protein>
<evidence type="ECO:0000313" key="2">
    <source>
        <dbReference type="Proteomes" id="UP001058120"/>
    </source>
</evidence>
<sequence length="223" mass="25498">MYFQFLIEDKSSNTLIEIIMQKFSTEYPSVDYNCKFFKGIGGFTKRSNAKEIKTGKLLNDLAGYLKGFNKSLQGIEAVIFIVVDNDDRNKNDFQIQLETVAQKNNITIDHAFCIAVEEVEAWLLGDQNAVLSAYPQAKQAVLHSYVQDSICRTWEKLADAVYPGGLSKFRKDCPTYMEIGKYKNEWAKKIGSYMDITNNKSPSFNHFITEINKRLPQQSNTNE</sequence>
<evidence type="ECO:0008006" key="3">
    <source>
        <dbReference type="Google" id="ProtNLM"/>
    </source>
</evidence>
<proteinExistence type="predicted"/>
<accession>A0ABY5Y1I9</accession>
<organism evidence="1 2">
    <name type="scientific">Taurinivorans muris</name>
    <dbReference type="NCBI Taxonomy" id="2787751"/>
    <lineage>
        <taxon>Bacteria</taxon>
        <taxon>Pseudomonadati</taxon>
        <taxon>Thermodesulfobacteriota</taxon>
        <taxon>Desulfovibrionia</taxon>
        <taxon>Desulfovibrionales</taxon>
        <taxon>Desulfovibrionaceae</taxon>
        <taxon>Taurinivorans</taxon>
    </lineage>
</organism>
<dbReference type="Proteomes" id="UP001058120">
    <property type="component" value="Chromosome"/>
</dbReference>
<dbReference type="RefSeq" id="WP_334315630.1">
    <property type="nucleotide sequence ID" value="NZ_CP065938.1"/>
</dbReference>
<gene>
    <name evidence="1" type="ORF">JBF11_01570</name>
</gene>
<name>A0ABY5Y1I9_9BACT</name>